<dbReference type="EMBL" id="AAMS01000007">
    <property type="protein sequence ID" value="EAQ05664.1"/>
    <property type="molecule type" value="Genomic_DNA"/>
</dbReference>
<sequence>MKDDTMIRQLPFIAFIALSACAYPMVMPAPYPSARVAPQTLPTPVNPGSSKDRFIAAVTANGCELTSANTQTVLASATLSQQDMARIMTELRAEGRGEIGSDGRSFRITTGACL</sequence>
<evidence type="ECO:0000313" key="1">
    <source>
        <dbReference type="EMBL" id="EAQ05664.1"/>
    </source>
</evidence>
<dbReference type="AlphaFoldDB" id="A3V7L4"/>
<dbReference type="STRING" id="314232.SKA53_06157"/>
<comment type="caution">
    <text evidence="1">The sequence shown here is derived from an EMBL/GenBank/DDBJ whole genome shotgun (WGS) entry which is preliminary data.</text>
</comment>
<dbReference type="PROSITE" id="PS51257">
    <property type="entry name" value="PROKAR_LIPOPROTEIN"/>
    <property type="match status" value="1"/>
</dbReference>
<dbReference type="HOGENOM" id="CLU_2118047_0_0_5"/>
<accession>A3V7L4</accession>
<protein>
    <recommendedName>
        <fullName evidence="3">Lipoprotein</fullName>
    </recommendedName>
</protein>
<gene>
    <name evidence="1" type="ORF">SKA53_06157</name>
</gene>
<dbReference type="Proteomes" id="UP000004507">
    <property type="component" value="Unassembled WGS sequence"/>
</dbReference>
<organism evidence="1 2">
    <name type="scientific">Yoonia vestfoldensis SKA53</name>
    <dbReference type="NCBI Taxonomy" id="314232"/>
    <lineage>
        <taxon>Bacteria</taxon>
        <taxon>Pseudomonadati</taxon>
        <taxon>Pseudomonadota</taxon>
        <taxon>Alphaproteobacteria</taxon>
        <taxon>Rhodobacterales</taxon>
        <taxon>Paracoccaceae</taxon>
        <taxon>Yoonia</taxon>
    </lineage>
</organism>
<proteinExistence type="predicted"/>
<name>A3V7L4_9RHOB</name>
<dbReference type="eggNOG" id="ENOG5034BMD">
    <property type="taxonomic scope" value="Bacteria"/>
</dbReference>
<keyword evidence="2" id="KW-1185">Reference proteome</keyword>
<evidence type="ECO:0008006" key="3">
    <source>
        <dbReference type="Google" id="ProtNLM"/>
    </source>
</evidence>
<evidence type="ECO:0000313" key="2">
    <source>
        <dbReference type="Proteomes" id="UP000004507"/>
    </source>
</evidence>
<reference evidence="1 2" key="1">
    <citation type="submission" date="2006-01" db="EMBL/GenBank/DDBJ databases">
        <authorList>
            <person name="Hagstrom A."/>
            <person name="Ferriera S."/>
            <person name="Johnson J."/>
            <person name="Kravitz S."/>
            <person name="Halpern A."/>
            <person name="Remington K."/>
            <person name="Beeson K."/>
            <person name="Tran B."/>
            <person name="Rogers Y.-H."/>
            <person name="Friedman R."/>
            <person name="Venter J.C."/>
        </authorList>
    </citation>
    <scope>NUCLEOTIDE SEQUENCE [LARGE SCALE GENOMIC DNA]</scope>
    <source>
        <strain evidence="1 2">SKA53</strain>
    </source>
</reference>